<dbReference type="KEGG" id="abae:CL176_00070"/>
<keyword evidence="1" id="KW-0732">Signal</keyword>
<feature type="signal peptide" evidence="1">
    <location>
        <begin position="1"/>
        <end position="20"/>
    </location>
</feature>
<proteinExistence type="predicted"/>
<evidence type="ECO:0000256" key="1">
    <source>
        <dbReference type="SAM" id="SignalP"/>
    </source>
</evidence>
<organism evidence="2 3">
    <name type="scientific">Suicoccus acidiformans</name>
    <dbReference type="NCBI Taxonomy" id="2036206"/>
    <lineage>
        <taxon>Bacteria</taxon>
        <taxon>Bacillati</taxon>
        <taxon>Bacillota</taxon>
        <taxon>Bacilli</taxon>
        <taxon>Lactobacillales</taxon>
        <taxon>Aerococcaceae</taxon>
        <taxon>Suicoccus</taxon>
    </lineage>
</organism>
<dbReference type="EMBL" id="CP023434">
    <property type="protein sequence ID" value="AXY24549.1"/>
    <property type="molecule type" value="Genomic_DNA"/>
</dbReference>
<accession>A0A347WHJ2</accession>
<dbReference type="Pfam" id="PF20207">
    <property type="entry name" value="DUF6568"/>
    <property type="match status" value="1"/>
</dbReference>
<dbReference type="Gene3D" id="3.40.30.10">
    <property type="entry name" value="Glutaredoxin"/>
    <property type="match status" value="1"/>
</dbReference>
<keyword evidence="3" id="KW-1185">Reference proteome</keyword>
<dbReference type="InterPro" id="IPR036249">
    <property type="entry name" value="Thioredoxin-like_sf"/>
</dbReference>
<evidence type="ECO:0000313" key="3">
    <source>
        <dbReference type="Proteomes" id="UP000263232"/>
    </source>
</evidence>
<name>A0A347WHJ2_9LACT</name>
<dbReference type="Proteomes" id="UP000263232">
    <property type="component" value="Chromosome"/>
</dbReference>
<dbReference type="InterPro" id="IPR046698">
    <property type="entry name" value="PedC-like"/>
</dbReference>
<protein>
    <recommendedName>
        <fullName evidence="4">Thioredoxin domain-containing protein</fullName>
    </recommendedName>
</protein>
<evidence type="ECO:0000313" key="2">
    <source>
        <dbReference type="EMBL" id="AXY24549.1"/>
    </source>
</evidence>
<dbReference type="AlphaFoldDB" id="A0A347WHJ2"/>
<dbReference type="RefSeq" id="WP_118989473.1">
    <property type="nucleotide sequence ID" value="NZ_CP023434.1"/>
</dbReference>
<sequence length="199" mass="22412">MKLKHVLLVLGLALSVACQSSENTPLNKVGGLVDETAEVQEWQEGLVQISDDMQLKELSTEEKETLYAELDQIHQSNNDSRTTLNYSKVEPIAEMGEYTKLIIDSAETAQLIYVGYDACPFCKAFIPKLNMLAQTYDVPIHYYNTHLRSGDSNYEEVMSTFDVETVPHAFKIEKGDITALVNHTHTMAELEAFVKSFNE</sequence>
<dbReference type="OrthoDB" id="9792987at2"/>
<feature type="chain" id="PRO_5039518672" description="Thioredoxin domain-containing protein" evidence="1">
    <location>
        <begin position="21"/>
        <end position="199"/>
    </location>
</feature>
<evidence type="ECO:0008006" key="4">
    <source>
        <dbReference type="Google" id="ProtNLM"/>
    </source>
</evidence>
<dbReference type="PROSITE" id="PS51257">
    <property type="entry name" value="PROKAR_LIPOPROTEIN"/>
    <property type="match status" value="1"/>
</dbReference>
<reference evidence="2 3" key="1">
    <citation type="submission" date="2017-09" db="EMBL/GenBank/DDBJ databases">
        <title>Complete genome sequence of Oxytococcus suis strain ZY16052.</title>
        <authorList>
            <person name="Li F."/>
        </authorList>
    </citation>
    <scope>NUCLEOTIDE SEQUENCE [LARGE SCALE GENOMIC DNA]</scope>
    <source>
        <strain evidence="2 3">ZY16052</strain>
    </source>
</reference>
<gene>
    <name evidence="2" type="ORF">CL176_00070</name>
</gene>
<dbReference type="SUPFAM" id="SSF52833">
    <property type="entry name" value="Thioredoxin-like"/>
    <property type="match status" value="1"/>
</dbReference>